<dbReference type="Gene3D" id="3.80.10.10">
    <property type="entry name" value="Ribonuclease Inhibitor"/>
    <property type="match status" value="1"/>
</dbReference>
<name>A0AAV7KFU7_9METZ</name>
<reference evidence="1 2" key="1">
    <citation type="journal article" date="2023" name="BMC Biol.">
        <title>The compact genome of the sponge Oopsacas minuta (Hexactinellida) is lacking key metazoan core genes.</title>
        <authorList>
            <person name="Santini S."/>
            <person name="Schenkelaars Q."/>
            <person name="Jourda C."/>
            <person name="Duchesne M."/>
            <person name="Belahbib H."/>
            <person name="Rocher C."/>
            <person name="Selva M."/>
            <person name="Riesgo A."/>
            <person name="Vervoort M."/>
            <person name="Leys S.P."/>
            <person name="Kodjabachian L."/>
            <person name="Le Bivic A."/>
            <person name="Borchiellini C."/>
            <person name="Claverie J.M."/>
            <person name="Renard E."/>
        </authorList>
    </citation>
    <scope>NUCLEOTIDE SEQUENCE [LARGE SCALE GENOMIC DNA]</scope>
    <source>
        <strain evidence="1">SPO-2</strain>
    </source>
</reference>
<protein>
    <submittedName>
        <fullName evidence="1">Uncharacterized protein</fullName>
    </submittedName>
</protein>
<dbReference type="AlphaFoldDB" id="A0AAV7KFU7"/>
<dbReference type="EMBL" id="JAKMXF010000044">
    <property type="protein sequence ID" value="KAI6659941.1"/>
    <property type="molecule type" value="Genomic_DNA"/>
</dbReference>
<dbReference type="InterPro" id="IPR032675">
    <property type="entry name" value="LRR_dom_sf"/>
</dbReference>
<evidence type="ECO:0000313" key="1">
    <source>
        <dbReference type="EMBL" id="KAI6659941.1"/>
    </source>
</evidence>
<dbReference type="SUPFAM" id="SSF52047">
    <property type="entry name" value="RNI-like"/>
    <property type="match status" value="1"/>
</dbReference>
<proteinExistence type="predicted"/>
<keyword evidence="2" id="KW-1185">Reference proteome</keyword>
<sequence>MMYSANQPLSNSSKIKENAEISHYRIASLQYSCLESMENILNAIASISDLKHSQMTLQYYLFEVNRSAVKDSTRIPSSYSNILMNYLLASRKTSENLIKLITMLGSSFLLNTLVVPRNFFNPTLLEPIFNQFQLHTVDFSFCLFVDNSLVNVLVQCMLYHTQSLKTLVLRGTMFTQINILNALISLECLDISELNYLQPIPECRSVQDYINKISQTFPALTRLNIYNTNLSCQKECMPGVGYEISLQAYFRTQLVQLDLSCSQSQNTPPWITGQVMRFMANLSSISSLKYLDVSFWPIKIEHLKCFQEANKVLEFLGLLGTQVVSSSPILSAITNEVTCTFDENSIINSIHQYGYRRDYIHYIVNCLIEDMDRDGHQFQQPFELTNTLLDIIEANYLYKKISFPLQIHMPTFVDITYIISRILDKVCLEHFSIKLLKRIVFIFIELLKISTVNISSNCELLLNIFTVFVNFNVSEYISFLETFVSELFIVVFELLTNYSTKMNSIIPDEDNLLEISTLVLSNLSWKDFRKINQEQMIQFSLIILEAISNSLSSSSQANPILGYLTVILANISCYRIEACRCLVSDQLFSILTRAQDYNLKIVIENIYRCSEHVMESFLKSNGEFYSRGDIHKFVEHAFCSLSTEVLDEDTTYSLSAIIIYYWYTVEKNQLSSPIVEKEATLNLVRAKLSEISEYVRVNIDTFSLEAPLVCLNSKNSNIQYFALCAIHGYLKSDFDTIKKIFRESQYYQLVFSLQSSDEVEIREKVHSIATLVL</sequence>
<dbReference type="Proteomes" id="UP001165289">
    <property type="component" value="Unassembled WGS sequence"/>
</dbReference>
<accession>A0AAV7KFU7</accession>
<evidence type="ECO:0000313" key="2">
    <source>
        <dbReference type="Proteomes" id="UP001165289"/>
    </source>
</evidence>
<organism evidence="1 2">
    <name type="scientific">Oopsacas minuta</name>
    <dbReference type="NCBI Taxonomy" id="111878"/>
    <lineage>
        <taxon>Eukaryota</taxon>
        <taxon>Metazoa</taxon>
        <taxon>Porifera</taxon>
        <taxon>Hexactinellida</taxon>
        <taxon>Hexasterophora</taxon>
        <taxon>Lyssacinosida</taxon>
        <taxon>Leucopsacidae</taxon>
        <taxon>Oopsacas</taxon>
    </lineage>
</organism>
<comment type="caution">
    <text evidence="1">The sequence shown here is derived from an EMBL/GenBank/DDBJ whole genome shotgun (WGS) entry which is preliminary data.</text>
</comment>
<gene>
    <name evidence="1" type="ORF">LOD99_14281</name>
</gene>